<feature type="non-terminal residue" evidence="2">
    <location>
        <position position="125"/>
    </location>
</feature>
<feature type="compositionally biased region" description="Low complexity" evidence="1">
    <location>
        <begin position="29"/>
        <end position="50"/>
    </location>
</feature>
<dbReference type="AlphaFoldDB" id="A0A0C3Q6I9"/>
<gene>
    <name evidence="2" type="ORF">M407DRAFT_53455</name>
</gene>
<evidence type="ECO:0000313" key="3">
    <source>
        <dbReference type="Proteomes" id="UP000054248"/>
    </source>
</evidence>
<dbReference type="HOGENOM" id="CLU_1998106_0_0_1"/>
<keyword evidence="3" id="KW-1185">Reference proteome</keyword>
<dbReference type="OrthoDB" id="3366194at2759"/>
<dbReference type="Proteomes" id="UP000054248">
    <property type="component" value="Unassembled WGS sequence"/>
</dbReference>
<accession>A0A0C3Q6I9</accession>
<dbReference type="EMBL" id="KN823050">
    <property type="protein sequence ID" value="KIO24995.1"/>
    <property type="molecule type" value="Genomic_DNA"/>
</dbReference>
<reference evidence="2 3" key="1">
    <citation type="submission" date="2014-04" db="EMBL/GenBank/DDBJ databases">
        <authorList>
            <consortium name="DOE Joint Genome Institute"/>
            <person name="Kuo A."/>
            <person name="Girlanda M."/>
            <person name="Perotto S."/>
            <person name="Kohler A."/>
            <person name="Nagy L.G."/>
            <person name="Floudas D."/>
            <person name="Copeland A."/>
            <person name="Barry K.W."/>
            <person name="Cichocki N."/>
            <person name="Veneault-Fourrey C."/>
            <person name="LaButti K."/>
            <person name="Lindquist E.A."/>
            <person name="Lipzen A."/>
            <person name="Lundell T."/>
            <person name="Morin E."/>
            <person name="Murat C."/>
            <person name="Sun H."/>
            <person name="Tunlid A."/>
            <person name="Henrissat B."/>
            <person name="Grigoriev I.V."/>
            <person name="Hibbett D.S."/>
            <person name="Martin F."/>
            <person name="Nordberg H.P."/>
            <person name="Cantor M.N."/>
            <person name="Hua S.X."/>
        </authorList>
    </citation>
    <scope>NUCLEOTIDE SEQUENCE [LARGE SCALE GENOMIC DNA]</scope>
    <source>
        <strain evidence="2 3">MUT 4182</strain>
    </source>
</reference>
<feature type="region of interest" description="Disordered" evidence="1">
    <location>
        <begin position="26"/>
        <end position="68"/>
    </location>
</feature>
<organism evidence="2 3">
    <name type="scientific">Tulasnella calospora MUT 4182</name>
    <dbReference type="NCBI Taxonomy" id="1051891"/>
    <lineage>
        <taxon>Eukaryota</taxon>
        <taxon>Fungi</taxon>
        <taxon>Dikarya</taxon>
        <taxon>Basidiomycota</taxon>
        <taxon>Agaricomycotina</taxon>
        <taxon>Agaricomycetes</taxon>
        <taxon>Cantharellales</taxon>
        <taxon>Tulasnellaceae</taxon>
        <taxon>Tulasnella</taxon>
    </lineage>
</organism>
<feature type="non-terminal residue" evidence="2">
    <location>
        <position position="1"/>
    </location>
</feature>
<evidence type="ECO:0000256" key="1">
    <source>
        <dbReference type="SAM" id="MobiDB-lite"/>
    </source>
</evidence>
<protein>
    <submittedName>
        <fullName evidence="2">Uncharacterized protein</fullName>
    </submittedName>
</protein>
<evidence type="ECO:0000313" key="2">
    <source>
        <dbReference type="EMBL" id="KIO24995.1"/>
    </source>
</evidence>
<reference evidence="3" key="2">
    <citation type="submission" date="2015-01" db="EMBL/GenBank/DDBJ databases">
        <title>Evolutionary Origins and Diversification of the Mycorrhizal Mutualists.</title>
        <authorList>
            <consortium name="DOE Joint Genome Institute"/>
            <consortium name="Mycorrhizal Genomics Consortium"/>
            <person name="Kohler A."/>
            <person name="Kuo A."/>
            <person name="Nagy L.G."/>
            <person name="Floudas D."/>
            <person name="Copeland A."/>
            <person name="Barry K.W."/>
            <person name="Cichocki N."/>
            <person name="Veneault-Fourrey C."/>
            <person name="LaButti K."/>
            <person name="Lindquist E.A."/>
            <person name="Lipzen A."/>
            <person name="Lundell T."/>
            <person name="Morin E."/>
            <person name="Murat C."/>
            <person name="Riley R."/>
            <person name="Ohm R."/>
            <person name="Sun H."/>
            <person name="Tunlid A."/>
            <person name="Henrissat B."/>
            <person name="Grigoriev I.V."/>
            <person name="Hibbett D.S."/>
            <person name="Martin F."/>
        </authorList>
    </citation>
    <scope>NUCLEOTIDE SEQUENCE [LARGE SCALE GENOMIC DNA]</scope>
    <source>
        <strain evidence="3">MUT 4182</strain>
    </source>
</reference>
<proteinExistence type="predicted"/>
<name>A0A0C3Q6I9_9AGAM</name>
<sequence>SAEPPPLPTLGPDYYELRRQEWLRPITPTSSAAAAASNDAQSTTSSSSSSGTVDKKKNKMEKDGSRAQLESLLSVSGAEEDDELWKAYLHTVHDGLVGGKRFKKGIKLGVAVKILKAGWLRDGTW</sequence>